<keyword evidence="4" id="KW-1185">Reference proteome</keyword>
<feature type="chain" id="PRO_5041229935" evidence="1">
    <location>
        <begin position="29"/>
        <end position="135"/>
    </location>
</feature>
<dbReference type="InterPro" id="IPR032693">
    <property type="entry name" value="YtkA-like_dom"/>
</dbReference>
<feature type="signal peptide" evidence="1">
    <location>
        <begin position="1"/>
        <end position="28"/>
    </location>
</feature>
<accession>A0AA42CES1</accession>
<evidence type="ECO:0000256" key="1">
    <source>
        <dbReference type="SAM" id="SignalP"/>
    </source>
</evidence>
<organism evidence="3 4">
    <name type="scientific">Limobrevibacterium gyesilva</name>
    <dbReference type="NCBI Taxonomy" id="2991712"/>
    <lineage>
        <taxon>Bacteria</taxon>
        <taxon>Pseudomonadati</taxon>
        <taxon>Pseudomonadota</taxon>
        <taxon>Alphaproteobacteria</taxon>
        <taxon>Acetobacterales</taxon>
        <taxon>Acetobacteraceae</taxon>
        <taxon>Limobrevibacterium</taxon>
    </lineage>
</organism>
<dbReference type="EMBL" id="JAPDNT010000018">
    <property type="protein sequence ID" value="MCW3476388.1"/>
    <property type="molecule type" value="Genomic_DNA"/>
</dbReference>
<comment type="caution">
    <text evidence="3">The sequence shown here is derived from an EMBL/GenBank/DDBJ whole genome shotgun (WGS) entry which is preliminary data.</text>
</comment>
<evidence type="ECO:0000313" key="4">
    <source>
        <dbReference type="Proteomes" id="UP001165679"/>
    </source>
</evidence>
<keyword evidence="1" id="KW-0732">Signal</keyword>
<reference evidence="3" key="1">
    <citation type="submission" date="2022-09" db="EMBL/GenBank/DDBJ databases">
        <title>Rhodovastum sp. nov. RN2-1 isolated from soil in Seongnam, South Korea.</title>
        <authorList>
            <person name="Le N.T."/>
        </authorList>
    </citation>
    <scope>NUCLEOTIDE SEQUENCE</scope>
    <source>
        <strain evidence="3">RN2-1</strain>
    </source>
</reference>
<proteinExistence type="predicted"/>
<reference evidence="3" key="2">
    <citation type="submission" date="2022-10" db="EMBL/GenBank/DDBJ databases">
        <authorList>
            <person name="Trinh H.N."/>
        </authorList>
    </citation>
    <scope>NUCLEOTIDE SEQUENCE</scope>
    <source>
        <strain evidence="3">RN2-1</strain>
    </source>
</reference>
<dbReference type="Pfam" id="PF13115">
    <property type="entry name" value="YtkA"/>
    <property type="match status" value="1"/>
</dbReference>
<evidence type="ECO:0000259" key="2">
    <source>
        <dbReference type="Pfam" id="PF13115"/>
    </source>
</evidence>
<dbReference type="Proteomes" id="UP001165679">
    <property type="component" value="Unassembled WGS sequence"/>
</dbReference>
<dbReference type="AlphaFoldDB" id="A0AA42CES1"/>
<feature type="domain" description="YtkA-like" evidence="2">
    <location>
        <begin position="28"/>
        <end position="114"/>
    </location>
</feature>
<sequence length="135" mass="13977">MLSNLLRATVLGAAALIATGFAASTVFAAARDYKFVFVSAQPTGTGKTDVTVRLVHTADNKPVPDAVIFQTRADMGPEGMPTMAVPVTAGSAQQPGLYRFQAETSMAGTWALTLSAKVQGESETVTGVVNFPAAK</sequence>
<protein>
    <submittedName>
        <fullName evidence="3">FixH family protein</fullName>
    </submittedName>
</protein>
<evidence type="ECO:0000313" key="3">
    <source>
        <dbReference type="EMBL" id="MCW3476388.1"/>
    </source>
</evidence>
<gene>
    <name evidence="3" type="ORF">OL599_17610</name>
</gene>
<name>A0AA42CES1_9PROT</name>